<name>A0A286UXQ1_9AGAM</name>
<organism evidence="2 3">
    <name type="scientific">Pyrrhoderma noxium</name>
    <dbReference type="NCBI Taxonomy" id="2282107"/>
    <lineage>
        <taxon>Eukaryota</taxon>
        <taxon>Fungi</taxon>
        <taxon>Dikarya</taxon>
        <taxon>Basidiomycota</taxon>
        <taxon>Agaricomycotina</taxon>
        <taxon>Agaricomycetes</taxon>
        <taxon>Hymenochaetales</taxon>
        <taxon>Hymenochaetaceae</taxon>
        <taxon>Pyrrhoderma</taxon>
    </lineage>
</organism>
<feature type="region of interest" description="Disordered" evidence="1">
    <location>
        <begin position="423"/>
        <end position="581"/>
    </location>
</feature>
<gene>
    <name evidence="2" type="ORF">PNOK_0137200</name>
</gene>
<comment type="caution">
    <text evidence="2">The sequence shown here is derived from an EMBL/GenBank/DDBJ whole genome shotgun (WGS) entry which is preliminary data.</text>
</comment>
<dbReference type="AlphaFoldDB" id="A0A286UXQ1"/>
<feature type="compositionally biased region" description="Polar residues" evidence="1">
    <location>
        <begin position="254"/>
        <end position="283"/>
    </location>
</feature>
<dbReference type="EMBL" id="NBII01000001">
    <property type="protein sequence ID" value="PAV24304.1"/>
    <property type="molecule type" value="Genomic_DNA"/>
</dbReference>
<evidence type="ECO:0000313" key="2">
    <source>
        <dbReference type="EMBL" id="PAV24304.1"/>
    </source>
</evidence>
<reference evidence="2 3" key="1">
    <citation type="journal article" date="2017" name="Mol. Ecol.">
        <title>Comparative and population genomic landscape of Phellinus noxius: A hypervariable fungus causing root rot in trees.</title>
        <authorList>
            <person name="Chung C.L."/>
            <person name="Lee T.J."/>
            <person name="Akiba M."/>
            <person name="Lee H.H."/>
            <person name="Kuo T.H."/>
            <person name="Liu D."/>
            <person name="Ke H.M."/>
            <person name="Yokoi T."/>
            <person name="Roa M.B."/>
            <person name="Lu M.J."/>
            <person name="Chang Y.Y."/>
            <person name="Ann P.J."/>
            <person name="Tsai J.N."/>
            <person name="Chen C.Y."/>
            <person name="Tzean S.S."/>
            <person name="Ota Y."/>
            <person name="Hattori T."/>
            <person name="Sahashi N."/>
            <person name="Liou R.F."/>
            <person name="Kikuchi T."/>
            <person name="Tsai I.J."/>
        </authorList>
    </citation>
    <scope>NUCLEOTIDE SEQUENCE [LARGE SCALE GENOMIC DNA]</scope>
    <source>
        <strain evidence="2 3">FFPRI411160</strain>
    </source>
</reference>
<feature type="compositionally biased region" description="Low complexity" evidence="1">
    <location>
        <begin position="566"/>
        <end position="578"/>
    </location>
</feature>
<evidence type="ECO:0000256" key="1">
    <source>
        <dbReference type="SAM" id="MobiDB-lite"/>
    </source>
</evidence>
<accession>A0A286UXQ1</accession>
<sequence>MVKLSVLSYKSNSNTRAFPHSGYLGLTPVKVEGVIRTALEEDKKPLLASSIVVSVKCIESRMGRVGVMHSNVLVEYSQQLWSKPQSLDWAELGDGEFPFKIIIPEDTPGYSHTNFQDYRVYWKIDAVINHMPLFGVGVRKVKSYEIPLIRYGSSVQRRSLRSPSSAFLVTKKPRAPIIQYQLTHPFTPVGPLDIVTVHLALRPLDPSVIIRGASLVVERRIELHEAAHASRERLPSTSSASPSPLHSSSEQEDNNTGSSSRTLNQDQVRGFNNSQTIRPSTSSAHILRANQISDGSMLSLTSANTSDTLGSAVEQRPLLSSTMTVLPAKTVSLTVAHVDSTGSFQKDATGTCSKSLTLQWPANKSNSHWAMGETMQTSMINVRFFIHVKIIVSSPVSGTESIELEERELLLIATNESDRKLAITKYNDANSRSKSKSKSPRRSKPPRSPLSESSGNQLPSPHPIPPVPQSAGPRESLSTFTTSRTSASSSSSNSSHALRRPHTSAGPRDSRSHHRHHGHHCEIEDENPGRFPLMKKSTASSSRRPDTSLSTTTLNAKESSLGFGSGTTSSHSSHSASAYPYPNVHVRRGSCEATGAATNPSDPRTVQAWEEELARIERTSRRVSANMLSFSFKRFRPRSARPKTATTLSS</sequence>
<feature type="compositionally biased region" description="Polar residues" evidence="1">
    <location>
        <begin position="537"/>
        <end position="558"/>
    </location>
</feature>
<dbReference type="InParanoid" id="A0A286UXQ1"/>
<dbReference type="STRING" id="2282107.A0A286UXQ1"/>
<proteinExistence type="predicted"/>
<dbReference type="Proteomes" id="UP000217199">
    <property type="component" value="Unassembled WGS sequence"/>
</dbReference>
<protein>
    <submittedName>
        <fullName evidence="2">Uncharacterized protein</fullName>
    </submittedName>
</protein>
<feature type="region of interest" description="Disordered" evidence="1">
    <location>
        <begin position="228"/>
        <end position="283"/>
    </location>
</feature>
<evidence type="ECO:0000313" key="3">
    <source>
        <dbReference type="Proteomes" id="UP000217199"/>
    </source>
</evidence>
<feature type="compositionally biased region" description="Basic residues" evidence="1">
    <location>
        <begin position="433"/>
        <end position="445"/>
    </location>
</feature>
<feature type="compositionally biased region" description="Low complexity" evidence="1">
    <location>
        <begin position="476"/>
        <end position="495"/>
    </location>
</feature>
<feature type="compositionally biased region" description="Low complexity" evidence="1">
    <location>
        <begin position="235"/>
        <end position="248"/>
    </location>
</feature>
<dbReference type="OrthoDB" id="3230530at2759"/>
<keyword evidence="3" id="KW-1185">Reference proteome</keyword>